<dbReference type="Proteomes" id="UP001226084">
    <property type="component" value="Unassembled WGS sequence"/>
</dbReference>
<keyword evidence="1" id="KW-0812">Transmembrane</keyword>
<comment type="caution">
    <text evidence="2">The sequence shown here is derived from an EMBL/GenBank/DDBJ whole genome shotgun (WGS) entry which is preliminary data.</text>
</comment>
<dbReference type="AlphaFoldDB" id="A0AAP5AKK8"/>
<proteinExistence type="predicted"/>
<gene>
    <name evidence="2" type="ORF">QE424_002459</name>
</gene>
<dbReference type="EMBL" id="JAUTAS010000001">
    <property type="protein sequence ID" value="MDQ1109300.1"/>
    <property type="molecule type" value="Genomic_DNA"/>
</dbReference>
<evidence type="ECO:0000256" key="1">
    <source>
        <dbReference type="SAM" id="Phobius"/>
    </source>
</evidence>
<accession>A0AAP5AKK8</accession>
<reference evidence="2" key="1">
    <citation type="submission" date="2023-07" db="EMBL/GenBank/DDBJ databases">
        <title>Functional and genomic diversity of the sorghum phyllosphere microbiome.</title>
        <authorList>
            <person name="Shade A."/>
        </authorList>
    </citation>
    <scope>NUCLEOTIDE SEQUENCE</scope>
    <source>
        <strain evidence="2">SORGH_AS_0457</strain>
    </source>
</reference>
<feature type="transmembrane region" description="Helical" evidence="1">
    <location>
        <begin position="6"/>
        <end position="26"/>
    </location>
</feature>
<keyword evidence="1" id="KW-1133">Transmembrane helix</keyword>
<sequence>MKDELVTMEGYLPLAILVVGTIVFFVHRSNKDKQVLQVVAGALFAKADLLAARGEPRNSEELREQLHALNRARAALSAKPPFAIEDAEQRALQMLASAFVLEELMIGFGSHLEAHDSLSRLAGKMEKIRNAR</sequence>
<evidence type="ECO:0000313" key="3">
    <source>
        <dbReference type="Proteomes" id="UP001226084"/>
    </source>
</evidence>
<name>A0AAP5AKK8_9GAMM</name>
<dbReference type="RefSeq" id="WP_307107243.1">
    <property type="nucleotide sequence ID" value="NZ_JAUTAS010000001.1"/>
</dbReference>
<keyword evidence="1" id="KW-0472">Membrane</keyword>
<organism evidence="2 3">
    <name type="scientific">Stenotrophomonas rhizophila</name>
    <dbReference type="NCBI Taxonomy" id="216778"/>
    <lineage>
        <taxon>Bacteria</taxon>
        <taxon>Pseudomonadati</taxon>
        <taxon>Pseudomonadota</taxon>
        <taxon>Gammaproteobacteria</taxon>
        <taxon>Lysobacterales</taxon>
        <taxon>Lysobacteraceae</taxon>
        <taxon>Stenotrophomonas</taxon>
    </lineage>
</organism>
<protein>
    <submittedName>
        <fullName evidence="2">Uncharacterized protein</fullName>
    </submittedName>
</protein>
<evidence type="ECO:0000313" key="2">
    <source>
        <dbReference type="EMBL" id="MDQ1109300.1"/>
    </source>
</evidence>